<dbReference type="InterPro" id="IPR050109">
    <property type="entry name" value="HTH-type_TetR-like_transc_reg"/>
</dbReference>
<dbReference type="SUPFAM" id="SSF46689">
    <property type="entry name" value="Homeodomain-like"/>
    <property type="match status" value="1"/>
</dbReference>
<sequence length="227" mass="24038">MATGPNGAQPHAPTSESGTLTGRLLHAAAEVFAEKGYEKAGVAEIARRAGVTTGAIYSRYTGKAELLLDAVDHHVSHDIEQLLRSEHPGESATDVLASIGSHLLDDLPTGSGLLLEAIVAGRRDPELADAIRRRVEDEDAHLAKLFDEATTDGLFDPDLDRLATVRLAHAIGFGMTLTRAMGLELPEARAWTTVIDRVIAAVAVPETQAQDPSSPISETARQTGAPQ</sequence>
<dbReference type="InterPro" id="IPR036271">
    <property type="entry name" value="Tet_transcr_reg_TetR-rel_C_sf"/>
</dbReference>
<feature type="compositionally biased region" description="Polar residues" evidence="2">
    <location>
        <begin position="207"/>
        <end position="227"/>
    </location>
</feature>
<dbReference type="Gene3D" id="1.10.357.10">
    <property type="entry name" value="Tetracycline Repressor, domain 2"/>
    <property type="match status" value="1"/>
</dbReference>
<dbReference type="InterPro" id="IPR009057">
    <property type="entry name" value="Homeodomain-like_sf"/>
</dbReference>
<dbReference type="Pfam" id="PF00440">
    <property type="entry name" value="TetR_N"/>
    <property type="match status" value="1"/>
</dbReference>
<feature type="region of interest" description="Disordered" evidence="2">
    <location>
        <begin position="1"/>
        <end position="20"/>
    </location>
</feature>
<accession>A0A382XYP6</accession>
<protein>
    <recommendedName>
        <fullName evidence="3">HTH tetR-type domain-containing protein</fullName>
    </recommendedName>
</protein>
<dbReference type="AlphaFoldDB" id="A0A382XYP6"/>
<evidence type="ECO:0000256" key="1">
    <source>
        <dbReference type="ARBA" id="ARBA00023125"/>
    </source>
</evidence>
<dbReference type="PRINTS" id="PR00455">
    <property type="entry name" value="HTHTETR"/>
</dbReference>
<evidence type="ECO:0000259" key="3">
    <source>
        <dbReference type="PROSITE" id="PS50977"/>
    </source>
</evidence>
<name>A0A382XYP6_9ZZZZ</name>
<evidence type="ECO:0000313" key="4">
    <source>
        <dbReference type="EMBL" id="SVD76252.1"/>
    </source>
</evidence>
<evidence type="ECO:0000256" key="2">
    <source>
        <dbReference type="SAM" id="MobiDB-lite"/>
    </source>
</evidence>
<dbReference type="EMBL" id="UINC01171602">
    <property type="protein sequence ID" value="SVD76252.1"/>
    <property type="molecule type" value="Genomic_DNA"/>
</dbReference>
<reference evidence="4" key="1">
    <citation type="submission" date="2018-05" db="EMBL/GenBank/DDBJ databases">
        <authorList>
            <person name="Lanie J.A."/>
            <person name="Ng W.-L."/>
            <person name="Kazmierczak K.M."/>
            <person name="Andrzejewski T.M."/>
            <person name="Davidsen T.M."/>
            <person name="Wayne K.J."/>
            <person name="Tettelin H."/>
            <person name="Glass J.I."/>
            <person name="Rusch D."/>
            <person name="Podicherti R."/>
            <person name="Tsui H.-C.T."/>
            <person name="Winkler M.E."/>
        </authorList>
    </citation>
    <scope>NUCLEOTIDE SEQUENCE</scope>
</reference>
<feature type="region of interest" description="Disordered" evidence="2">
    <location>
        <begin position="206"/>
        <end position="227"/>
    </location>
</feature>
<gene>
    <name evidence="4" type="ORF">METZ01_LOCUS429106</name>
</gene>
<keyword evidence="1" id="KW-0238">DNA-binding</keyword>
<dbReference type="SUPFAM" id="SSF48498">
    <property type="entry name" value="Tetracyclin repressor-like, C-terminal domain"/>
    <property type="match status" value="1"/>
</dbReference>
<proteinExistence type="predicted"/>
<dbReference type="PANTHER" id="PTHR30055">
    <property type="entry name" value="HTH-TYPE TRANSCRIPTIONAL REGULATOR RUTR"/>
    <property type="match status" value="1"/>
</dbReference>
<dbReference type="PROSITE" id="PS50977">
    <property type="entry name" value="HTH_TETR_2"/>
    <property type="match status" value="1"/>
</dbReference>
<organism evidence="4">
    <name type="scientific">marine metagenome</name>
    <dbReference type="NCBI Taxonomy" id="408172"/>
    <lineage>
        <taxon>unclassified sequences</taxon>
        <taxon>metagenomes</taxon>
        <taxon>ecological metagenomes</taxon>
    </lineage>
</organism>
<feature type="domain" description="HTH tetR-type" evidence="3">
    <location>
        <begin position="18"/>
        <end position="78"/>
    </location>
</feature>
<dbReference type="InterPro" id="IPR001647">
    <property type="entry name" value="HTH_TetR"/>
</dbReference>
<dbReference type="PANTHER" id="PTHR30055:SF226">
    <property type="entry name" value="HTH-TYPE TRANSCRIPTIONAL REGULATOR PKSA"/>
    <property type="match status" value="1"/>
</dbReference>
<dbReference type="GO" id="GO:0000976">
    <property type="term" value="F:transcription cis-regulatory region binding"/>
    <property type="evidence" value="ECO:0007669"/>
    <property type="project" value="TreeGrafter"/>
</dbReference>
<dbReference type="GO" id="GO:0003700">
    <property type="term" value="F:DNA-binding transcription factor activity"/>
    <property type="evidence" value="ECO:0007669"/>
    <property type="project" value="TreeGrafter"/>
</dbReference>
<dbReference type="Gene3D" id="1.10.10.60">
    <property type="entry name" value="Homeodomain-like"/>
    <property type="match status" value="1"/>
</dbReference>